<dbReference type="InterPro" id="IPR050855">
    <property type="entry name" value="NDM-1-like"/>
</dbReference>
<dbReference type="Pfam" id="PF00753">
    <property type="entry name" value="Lactamase_B"/>
    <property type="match status" value="1"/>
</dbReference>
<sequence>MNNARFLLATTALLASTSTLAADLDLTVYNPGEAAVFPVTSTLITGPTEAMLVDAQFSTTEGDELVDLIRASGKTLTTIYISGGDPDFYFGLEPLVAAFPDADVIASPAVVAHINATKARKIEYWGPKLGEGAPEQVMVPDVSERTEFLVDGEPVEVHHINTHQAHLWLPGEETILGGVAVYAGTHVWTADSQSREARDQWQAVLNEMIERQPRQVIPGHYLGQRPNGADAVVFTRDYLQNFEQALTDNDSADAVIKELKARYPDLPGEDSLTISAKVNTGEMDW</sequence>
<evidence type="ECO:0000313" key="3">
    <source>
        <dbReference type="EMBL" id="MDV2080772.1"/>
    </source>
</evidence>
<dbReference type="NCBIfam" id="NF040580">
    <property type="entry name" value="MBL_fold_Vmh"/>
    <property type="match status" value="1"/>
</dbReference>
<dbReference type="Proteomes" id="UP001269819">
    <property type="component" value="Unassembled WGS sequence"/>
</dbReference>
<dbReference type="PANTHER" id="PTHR42951:SF14">
    <property type="entry name" value="METALLO-BETA-LACTAMASE SUPERFAMILY PROTEIN"/>
    <property type="match status" value="1"/>
</dbReference>
<dbReference type="SMART" id="SM00849">
    <property type="entry name" value="Lactamase_B"/>
    <property type="match status" value="1"/>
</dbReference>
<evidence type="ECO:0000259" key="2">
    <source>
        <dbReference type="SMART" id="SM00849"/>
    </source>
</evidence>
<dbReference type="SUPFAM" id="SSF56281">
    <property type="entry name" value="Metallo-hydrolase/oxidoreductase"/>
    <property type="match status" value="1"/>
</dbReference>
<feature type="signal peptide" evidence="1">
    <location>
        <begin position="1"/>
        <end position="21"/>
    </location>
</feature>
<comment type="caution">
    <text evidence="3">The sequence shown here is derived from an EMBL/GenBank/DDBJ whole genome shotgun (WGS) entry which is preliminary data.</text>
</comment>
<protein>
    <submittedName>
        <fullName evidence="3">Vmh family MBL fold metallo-hydrolase</fullName>
    </submittedName>
</protein>
<feature type="chain" id="PRO_5046668109" evidence="1">
    <location>
        <begin position="22"/>
        <end position="285"/>
    </location>
</feature>
<organism evidence="3 4">
    <name type="scientific">Marinobacter xestospongiae</name>
    <dbReference type="NCBI Taxonomy" id="994319"/>
    <lineage>
        <taxon>Bacteria</taxon>
        <taxon>Pseudomonadati</taxon>
        <taxon>Pseudomonadota</taxon>
        <taxon>Gammaproteobacteria</taxon>
        <taxon>Pseudomonadales</taxon>
        <taxon>Marinobacteraceae</taxon>
        <taxon>Marinobacter</taxon>
    </lineage>
</organism>
<evidence type="ECO:0000256" key="1">
    <source>
        <dbReference type="SAM" id="SignalP"/>
    </source>
</evidence>
<proteinExistence type="predicted"/>
<name>A0ABU3W2L8_9GAMM</name>
<dbReference type="CDD" id="cd07739">
    <property type="entry name" value="metallo-hydrolase-like_MBL-fold"/>
    <property type="match status" value="1"/>
</dbReference>
<dbReference type="RefSeq" id="WP_316975131.1">
    <property type="nucleotide sequence ID" value="NZ_JAWIIJ010000019.1"/>
</dbReference>
<keyword evidence="4" id="KW-1185">Reference proteome</keyword>
<gene>
    <name evidence="3" type="ORF">RYS15_18965</name>
</gene>
<dbReference type="PANTHER" id="PTHR42951">
    <property type="entry name" value="METALLO-BETA-LACTAMASE DOMAIN-CONTAINING"/>
    <property type="match status" value="1"/>
</dbReference>
<dbReference type="Gene3D" id="3.60.15.10">
    <property type="entry name" value="Ribonuclease Z/Hydroxyacylglutathione hydrolase-like"/>
    <property type="match status" value="1"/>
</dbReference>
<reference evidence="3 4" key="1">
    <citation type="submission" date="2023-10" db="EMBL/GenBank/DDBJ databases">
        <title>Characteristics and mechanism of a salt-tolerant marine origin heterotrophic nitrifying- aerobic denitrifying bacteria Marinobacter xestospongiae HN1.</title>
        <authorList>
            <person name="Qi R."/>
        </authorList>
    </citation>
    <scope>NUCLEOTIDE SEQUENCE [LARGE SCALE GENOMIC DNA]</scope>
    <source>
        <strain evidence="3 4">HN1</strain>
    </source>
</reference>
<dbReference type="InterPro" id="IPR001279">
    <property type="entry name" value="Metallo-B-lactamas"/>
</dbReference>
<dbReference type="EMBL" id="JAWIIJ010000019">
    <property type="protein sequence ID" value="MDV2080772.1"/>
    <property type="molecule type" value="Genomic_DNA"/>
</dbReference>
<dbReference type="InterPro" id="IPR036866">
    <property type="entry name" value="RibonucZ/Hydroxyglut_hydro"/>
</dbReference>
<keyword evidence="1" id="KW-0732">Signal</keyword>
<accession>A0ABU3W2L8</accession>
<feature type="domain" description="Metallo-beta-lactamase" evidence="2">
    <location>
        <begin position="38"/>
        <end position="220"/>
    </location>
</feature>
<evidence type="ECO:0000313" key="4">
    <source>
        <dbReference type="Proteomes" id="UP001269819"/>
    </source>
</evidence>